<dbReference type="InterPro" id="IPR036890">
    <property type="entry name" value="HATPase_C_sf"/>
</dbReference>
<dbReference type="PANTHER" id="PTHR32387">
    <property type="entry name" value="WU:FJ29H11"/>
    <property type="match status" value="1"/>
</dbReference>
<comment type="caution">
    <text evidence="2">The sequence shown here is derived from an EMBL/GenBank/DDBJ whole genome shotgun (WGS) entry which is preliminary data.</text>
</comment>
<dbReference type="PANTHER" id="PTHR32387:SF0">
    <property type="entry name" value="PROTEIN NO VEIN"/>
    <property type="match status" value="1"/>
</dbReference>
<dbReference type="Proteomes" id="UP000826573">
    <property type="component" value="Unassembled WGS sequence"/>
</dbReference>
<reference evidence="2 3" key="1">
    <citation type="submission" date="2021-08" db="EMBL/GenBank/DDBJ databases">
        <title>The highly contiguous genome resource for Trichoderma semiorbis FJ059, a fungal antagonistic to plant pathogens.</title>
        <authorList>
            <person name="Liu T."/>
        </authorList>
    </citation>
    <scope>NUCLEOTIDE SEQUENCE [LARGE SCALE GENOMIC DNA]</scope>
    <source>
        <strain evidence="2 3">FJ059</strain>
    </source>
</reference>
<evidence type="ECO:0000313" key="2">
    <source>
        <dbReference type="EMBL" id="KAH0527320.1"/>
    </source>
</evidence>
<dbReference type="InterPro" id="IPR052957">
    <property type="entry name" value="Auxin_embryo_med"/>
</dbReference>
<evidence type="ECO:0000256" key="1">
    <source>
        <dbReference type="SAM" id="MobiDB-lite"/>
    </source>
</evidence>
<evidence type="ECO:0000313" key="3">
    <source>
        <dbReference type="Proteomes" id="UP000826573"/>
    </source>
</evidence>
<dbReference type="SUPFAM" id="SSF55874">
    <property type="entry name" value="ATPase domain of HSP90 chaperone/DNA topoisomerase II/histidine kinase"/>
    <property type="match status" value="1"/>
</dbReference>
<dbReference type="Gene3D" id="3.30.565.10">
    <property type="entry name" value="Histidine kinase-like ATPase, C-terminal domain"/>
    <property type="match status" value="1"/>
</dbReference>
<name>A0A9P8HEL2_9HYPO</name>
<dbReference type="NCBIfam" id="NF047352">
    <property type="entry name" value="P_loop_sacsin"/>
    <property type="match status" value="1"/>
</dbReference>
<evidence type="ECO:0008006" key="4">
    <source>
        <dbReference type="Google" id="ProtNLM"/>
    </source>
</evidence>
<dbReference type="EMBL" id="JAIMJC010000003">
    <property type="protein sequence ID" value="KAH0527320.1"/>
    <property type="molecule type" value="Genomic_DNA"/>
</dbReference>
<sequence length="1698" mass="195334">MSAPKMSQDAARELVESIADDHGYVPESIWKALKPEHRETLQRKMRNLESIAGTAISTLAKNLYTSDARFVFELLQNAEDNSFTEARNSYEAPYVSFEVYPDQIIIECNEDGFQPENLKAICAVGKSSKSGAQKGYVGEKGIGFKSVFMAAWKVHIESGPFSFFFKHKKGDQGLGMITPVWGDPDEDEEPCLGTRMVLELGDGHSPISSSQYQIILDQFNSLKENILLFMRNIEEIRISVFDNEKKLMKSNTFSRERIDRNLIRLTQVSETADKVESSSRDYYLFKHTVGGLDKNELRTYSEYEEANKTYASAEIVLGFPLTEESVPIVEYQEIFTFLPMKQAGFTFLINSDFVTQANRQDIVMTSGRNIGIRRGIADAFIQAALEFCDHPKLQYTWMRYLPEKKQHFDPFWSQLVALLQERLNTTAILRPRSEDNFRLISSLRYSVDSQLDSHGEPLFRDNNPEMHISKRYLKDDIMILRSYGLPEYTASEILDAISLDLNTSDPRMRSKDMDDDWHTRSANYLKSILLSSNTFLHSKLLKLQLLPLQGGTWIAAVNQEIFLPEADGLEVPPALDLNIIDSEATQNATRRLLFRLLGAKEAEISFLRHRILERKFRTKLITECVAQLRYMFLTDKHRPRSENTSNIWLLDTKPIWISPFFTDIYMPDDKPFGPSKLLENVEGTDGLSVHFLHPYYLNQFFQGSDEAMQLNSWKNWLCSYAGVRRHLRIISKEDRGKLSKECFYVKRHHPAKFIGYLGYNWGQESKEIESSPALIRQLRAIEVPFDDGGVVPLEDTYLPLPNLKHQRERFLRGSEFFPFLQLDDEVTHETYVKDWGFLVSSLGVKAEEDLYFYLDVLRYIMEENKGNDDIDDFSRIFELYGVIYGKYLESPDDKNKELIRDRFYDRDLVYIPKTQYGCFRSVYQNKCVWEGAESLTIKEPLEVRYKALAIDNLSTIRLLFTDVLGVGNCDEKTICDQLNNLRESGSTDFDRIKSLYKSLWALLSKNKSNEARELVKSKFVEGALIYTKFDNCWNKVSQCLWSSATTVRSKKVLESDYKEMKSFFVEFLRVETLTLGLIYTELSKLGESKPTVELVKEQFFAFKDHFHMISNYKNIKPDEMKKFKIFPIRQPGAQQNIQFCDGNAEFAIADTRPLENNFRNQIKTLGFTFDELHSLGPVIRWLGLEERYLSRLVTETSKVEDDDRVLNHSLSHNIESRARALCRIAKHFNSPRWRTAEEIHNLYYLLKQAKVFETDKISCVQVVQQGDRSYYHEISRSKFHLEESSAGLDIFVPQEKKSRALCLARDLPSRLFEWMTTSGSTKNPSSANDRKHSLVKDILKEDSDIYNQILLEEGIVDIDIEDEETFDEEDSVSTSSTRREAFELSDSTEIGSNMATPLTDMSSPRMDFDHGEILATIVHQDTIVASSRVTSSQNITGLFVQQTSPHASGERIEVSTSLQREVASINLGYAGLLSHVVSSARRASIPMKGTFGMDALRESLPPLPTSNSNNFGTDTYGFNSASILPQMEREKMIGAAGELYIFELLKACNPSLPDFGMDNWKSNIRWYAKKHPEYATIQPWHGRETSDLVYHDKMGTFTKLLIDNCYFDASTWEHRRPTYHFEVKTSVSSCETRFFVSKNQYKMLHDNRGKENSVYIIMRVFNVVNGNIGLRLYVDPAELEAKEELLFTAETWSVVPGA</sequence>
<gene>
    <name evidence="2" type="ORF">TsFJ059_002332</name>
</gene>
<proteinExistence type="predicted"/>
<protein>
    <recommendedName>
        <fullName evidence="4">Protein NO VEIN C-terminal domain-containing protein</fullName>
    </recommendedName>
</protein>
<keyword evidence="3" id="KW-1185">Reference proteome</keyword>
<feature type="region of interest" description="Disordered" evidence="1">
    <location>
        <begin position="1365"/>
        <end position="1384"/>
    </location>
</feature>
<organism evidence="2 3">
    <name type="scientific">Trichoderma semiorbis</name>
    <dbReference type="NCBI Taxonomy" id="1491008"/>
    <lineage>
        <taxon>Eukaryota</taxon>
        <taxon>Fungi</taxon>
        <taxon>Dikarya</taxon>
        <taxon>Ascomycota</taxon>
        <taxon>Pezizomycotina</taxon>
        <taxon>Sordariomycetes</taxon>
        <taxon>Hypocreomycetidae</taxon>
        <taxon>Hypocreales</taxon>
        <taxon>Hypocreaceae</taxon>
        <taxon>Trichoderma</taxon>
    </lineage>
</organism>
<accession>A0A9P8HEL2</accession>